<feature type="non-terminal residue" evidence="2">
    <location>
        <position position="486"/>
    </location>
</feature>
<evidence type="ECO:0000313" key="2">
    <source>
        <dbReference type="EMBL" id="CRZ11720.1"/>
    </source>
</evidence>
<accession>A0A0H5RBW1</accession>
<protein>
    <submittedName>
        <fullName evidence="2">Uncharacterized protein</fullName>
    </submittedName>
</protein>
<sequence length="486" mass="54062">MGNSQGAGSSSSPDDDFTTITKPDKLVTPICLLDKGSLQKEWSQFLAMPFFNTQLVAKLAKSKSKYRWHILCKFQRSLARRISEDAAVVENMNLILEAIALCHIAIFIHEVVSNVNIADTEYAMCKARLKLLEKRREQTIHRIEGPIPDESVIVISLDEFLSCSLLIGPIRDAIRTASLEDKWHMCLHFEFKAAAQIAQDHADRALELNFLNASKELYRCSMHLFKSDPLVEALKAVSDEIDYQEFSDRIHKRTVVGNVPTDQIIMVQRRYNSAMDRFPHVIREDMRNISPEGMRAMLEFLSFLQESEETLEANRSVIIAHAGHKSNASIVIANMSQIEDTSSTSDPVVKFLNEDIPMQPIAEIDSAGSNLGAGTPNTTVKASSKIAALQARLNLNPGMFMAPQQPKALALKSKPREFKSNDKGLEESTSTGPVPAKVVATPPGKYTTSPMVDSTPVQITDPMTHRNMDLPPRPARRRPKASGMVP</sequence>
<feature type="compositionally biased region" description="Polar residues" evidence="1">
    <location>
        <begin position="1"/>
        <end position="12"/>
    </location>
</feature>
<reference evidence="2" key="1">
    <citation type="submission" date="2015-04" db="EMBL/GenBank/DDBJ databases">
        <title>The genome sequence of the plant pathogenic Rhizarian Plasmodiophora brassicae reveals insights in its biotrophic life cycle and the origin of chitin synthesis.</title>
        <authorList>
            <person name="Schwelm A."/>
            <person name="Fogelqvist J."/>
            <person name="Knaust A."/>
            <person name="Julke S."/>
            <person name="Lilja T."/>
            <person name="Dhandapani V."/>
            <person name="Bonilla-Rosso G."/>
            <person name="Karlsson M."/>
            <person name="Shevchenko A."/>
            <person name="Choi S.R."/>
            <person name="Kim H.G."/>
            <person name="Park J.Y."/>
            <person name="Lim Y.P."/>
            <person name="Ludwig-Muller J."/>
            <person name="Dixelius C."/>
        </authorList>
    </citation>
    <scope>NUCLEOTIDE SEQUENCE</scope>
    <source>
        <tissue evidence="2">Potato root galls</tissue>
    </source>
</reference>
<name>A0A0H5RBW1_9EUKA</name>
<feature type="region of interest" description="Disordered" evidence="1">
    <location>
        <begin position="1"/>
        <end position="20"/>
    </location>
</feature>
<dbReference type="AlphaFoldDB" id="A0A0H5RBW1"/>
<evidence type="ECO:0000256" key="1">
    <source>
        <dbReference type="SAM" id="MobiDB-lite"/>
    </source>
</evidence>
<proteinExistence type="predicted"/>
<dbReference type="EMBL" id="HACM01011278">
    <property type="protein sequence ID" value="CRZ11720.1"/>
    <property type="molecule type" value="Transcribed_RNA"/>
</dbReference>
<organism evidence="2">
    <name type="scientific">Spongospora subterranea</name>
    <dbReference type="NCBI Taxonomy" id="70186"/>
    <lineage>
        <taxon>Eukaryota</taxon>
        <taxon>Sar</taxon>
        <taxon>Rhizaria</taxon>
        <taxon>Endomyxa</taxon>
        <taxon>Phytomyxea</taxon>
        <taxon>Plasmodiophorida</taxon>
        <taxon>Plasmodiophoridae</taxon>
        <taxon>Spongospora</taxon>
    </lineage>
</organism>
<feature type="region of interest" description="Disordered" evidence="1">
    <location>
        <begin position="419"/>
        <end position="486"/>
    </location>
</feature>
<feature type="compositionally biased region" description="Polar residues" evidence="1">
    <location>
        <begin position="446"/>
        <end position="458"/>
    </location>
</feature>